<comment type="similarity">
    <text evidence="1">Belongs to the leucine-binding protein family.</text>
</comment>
<evidence type="ECO:0000313" key="6">
    <source>
        <dbReference type="Proteomes" id="UP000197065"/>
    </source>
</evidence>
<evidence type="ECO:0000256" key="1">
    <source>
        <dbReference type="ARBA" id="ARBA00010062"/>
    </source>
</evidence>
<evidence type="ECO:0000259" key="4">
    <source>
        <dbReference type="Pfam" id="PF13458"/>
    </source>
</evidence>
<keyword evidence="3" id="KW-0029">Amino-acid transport</keyword>
<dbReference type="InterPro" id="IPR028082">
    <property type="entry name" value="Peripla_BP_I"/>
</dbReference>
<dbReference type="PANTHER" id="PTHR30483">
    <property type="entry name" value="LEUCINE-SPECIFIC-BINDING PROTEIN"/>
    <property type="match status" value="1"/>
</dbReference>
<keyword evidence="3" id="KW-0813">Transport</keyword>
<keyword evidence="6" id="KW-1185">Reference proteome</keyword>
<accession>A0A212Q010</accession>
<gene>
    <name evidence="5" type="ORF">SAMN07250955_101293</name>
</gene>
<dbReference type="PANTHER" id="PTHR30483:SF6">
    <property type="entry name" value="PERIPLASMIC BINDING PROTEIN OF ABC TRANSPORTER FOR NATURAL AMINO ACIDS"/>
    <property type="match status" value="1"/>
</dbReference>
<proteinExistence type="inferred from homology"/>
<name>A0A212Q010_9PROT</name>
<keyword evidence="2" id="KW-0732">Signal</keyword>
<dbReference type="PROSITE" id="PS51318">
    <property type="entry name" value="TAT"/>
    <property type="match status" value="1"/>
</dbReference>
<dbReference type="InterPro" id="IPR051010">
    <property type="entry name" value="BCAA_transport"/>
</dbReference>
<feature type="domain" description="Leucine-binding protein" evidence="4">
    <location>
        <begin position="34"/>
        <end position="391"/>
    </location>
</feature>
<evidence type="ECO:0000256" key="3">
    <source>
        <dbReference type="ARBA" id="ARBA00022970"/>
    </source>
</evidence>
<dbReference type="Proteomes" id="UP000197065">
    <property type="component" value="Unassembled WGS sequence"/>
</dbReference>
<reference evidence="5 6" key="1">
    <citation type="submission" date="2017-06" db="EMBL/GenBank/DDBJ databases">
        <authorList>
            <person name="Kim H.J."/>
            <person name="Triplett B.A."/>
        </authorList>
    </citation>
    <scope>NUCLEOTIDE SEQUENCE [LARGE SCALE GENOMIC DNA]</scope>
    <source>
        <strain evidence="5 6">B29T1</strain>
    </source>
</reference>
<dbReference type="Pfam" id="PF13458">
    <property type="entry name" value="Peripla_BP_6"/>
    <property type="match status" value="1"/>
</dbReference>
<dbReference type="EMBL" id="FYEH01000001">
    <property type="protein sequence ID" value="SNB52675.1"/>
    <property type="molecule type" value="Genomic_DNA"/>
</dbReference>
<dbReference type="InterPro" id="IPR028081">
    <property type="entry name" value="Leu-bd"/>
</dbReference>
<dbReference type="AlphaFoldDB" id="A0A212Q010"/>
<dbReference type="GO" id="GO:0006865">
    <property type="term" value="P:amino acid transport"/>
    <property type="evidence" value="ECO:0007669"/>
    <property type="project" value="UniProtKB-KW"/>
</dbReference>
<dbReference type="InterPro" id="IPR006311">
    <property type="entry name" value="TAT_signal"/>
</dbReference>
<protein>
    <submittedName>
        <fullName evidence="5">Amino acid/amide ABC transporter substrate-binding protein, HAAT family</fullName>
    </submittedName>
</protein>
<dbReference type="SUPFAM" id="SSF53822">
    <property type="entry name" value="Periplasmic binding protein-like I"/>
    <property type="match status" value="1"/>
</dbReference>
<sequence length="426" mass="45724">MYIKRRSLLAGLGGAALATGSVRLTPALADTEALKIGVINPQIKDCAVVGLPVTRGVQMWAEELNAAGGVNIGGQRVKLDVRGYDNACYTAGEELKAARRAILEDGCKYVLQTYTPACRRAIATLTNEQKVLSIAYGAGYVSKEFPFLMGGVSGSPLANMVIMSHMLAQHPEVKRVAILTNDTSFGKAGKTYMEAGVAPYADRVQIVYNESYNPSASSDMLGLLTPVIAQNPDLIFELGFEGPTKALMVSTATQLGFTGIFGSELWDMPLFIEQGLAAETAGRLYSSPVIDGSEPTISPRVNTFYKNYIERFGIGQWSPWASIAYATAATLEAGWAAAKSADPSIVKDTLYGLETVAHPIFGDSKWSGEEIFGVNHHLLTPMIMYKTDQAGNVVADKTIDTSAWWAMNKDKALPTLKAGGQIFAQN</sequence>
<dbReference type="Gene3D" id="3.40.50.2300">
    <property type="match status" value="2"/>
</dbReference>
<evidence type="ECO:0000256" key="2">
    <source>
        <dbReference type="ARBA" id="ARBA00022729"/>
    </source>
</evidence>
<organism evidence="5 6">
    <name type="scientific">Arboricoccus pini</name>
    <dbReference type="NCBI Taxonomy" id="1963835"/>
    <lineage>
        <taxon>Bacteria</taxon>
        <taxon>Pseudomonadati</taxon>
        <taxon>Pseudomonadota</taxon>
        <taxon>Alphaproteobacteria</taxon>
        <taxon>Geminicoccales</taxon>
        <taxon>Geminicoccaceae</taxon>
        <taxon>Arboricoccus</taxon>
    </lineage>
</organism>
<evidence type="ECO:0000313" key="5">
    <source>
        <dbReference type="EMBL" id="SNB52675.1"/>
    </source>
</evidence>